<feature type="compositionally biased region" description="Basic and acidic residues" evidence="1">
    <location>
        <begin position="74"/>
        <end position="87"/>
    </location>
</feature>
<feature type="region of interest" description="Disordered" evidence="1">
    <location>
        <begin position="220"/>
        <end position="286"/>
    </location>
</feature>
<feature type="region of interest" description="Disordered" evidence="1">
    <location>
        <begin position="66"/>
        <end position="139"/>
    </location>
</feature>
<feature type="region of interest" description="Disordered" evidence="1">
    <location>
        <begin position="300"/>
        <end position="377"/>
    </location>
</feature>
<feature type="compositionally biased region" description="Polar residues" evidence="1">
    <location>
        <begin position="88"/>
        <end position="98"/>
    </location>
</feature>
<evidence type="ECO:0000256" key="1">
    <source>
        <dbReference type="SAM" id="MobiDB-lite"/>
    </source>
</evidence>
<sequence>MVLTDTASLPQQHQARVGASHLRSLVRSGQVDFILSLYPQFSVESQVSMMLDFIKLNPAKFLSDNSVAGNPGPSHERISTRVEDVRTTSKTTQKSLSDQADIKRAALEAHTRPAAMPAVSSEKKPGGSSHNDRLRLRTAPKSVKPTPVMLVSNRVRLVVQQAVEIADEPVACLKLYKERCLERRLIEYSRQKVASISVEPVTYQRTDPAKLSALKPLLGSSTSPVVAVPSTKSVPGPSTVSLKERNVQQPPRRDVPAKMSKPPFQHPGAPTPYPRTHALSSVSTAPVKPVQKKFHLTIRPDSSIAPKSHVPGKRTSDVAEIGTTSSIRNNDTIEPHKKPRLQAPPPPQRSNFVDSSYKIGPPRHKRKSEPTVPLIKIGPPKKKLKKAVGPVREPLYSPTLYCLTPPSPRPFLPILPVDPVDSTLDVVEIDSEEDTLTVSLDDFEFALPSGKRNDGMLLGSPMRFTRGLVKPMDISSNSATGVSHSDPLSLEDIDSTRTPIFELFPLDMESLSDNRPEILDSPPNYAFKEPLSDREPDSPINFAFIEPPRDSDSEISPELVSSQVDPLRVSFKLHRSSKRE</sequence>
<accession>A0A4S4N1X0</accession>
<name>A0A4S4N1X0_9APHY</name>
<keyword evidence="3" id="KW-1185">Reference proteome</keyword>
<organism evidence="2 3">
    <name type="scientific">Antrodiella citrinella</name>
    <dbReference type="NCBI Taxonomy" id="2447956"/>
    <lineage>
        <taxon>Eukaryota</taxon>
        <taxon>Fungi</taxon>
        <taxon>Dikarya</taxon>
        <taxon>Basidiomycota</taxon>
        <taxon>Agaricomycotina</taxon>
        <taxon>Agaricomycetes</taxon>
        <taxon>Polyporales</taxon>
        <taxon>Steccherinaceae</taxon>
        <taxon>Antrodiella</taxon>
    </lineage>
</organism>
<feature type="compositionally biased region" description="Low complexity" evidence="1">
    <location>
        <begin position="220"/>
        <end position="235"/>
    </location>
</feature>
<feature type="compositionally biased region" description="Basic and acidic residues" evidence="1">
    <location>
        <begin position="242"/>
        <end position="256"/>
    </location>
</feature>
<dbReference type="Proteomes" id="UP000308730">
    <property type="component" value="Unassembled WGS sequence"/>
</dbReference>
<proteinExistence type="predicted"/>
<dbReference type="AlphaFoldDB" id="A0A4S4N1X0"/>
<reference evidence="2 3" key="1">
    <citation type="submission" date="2019-02" db="EMBL/GenBank/DDBJ databases">
        <title>Genome sequencing of the rare red list fungi Antrodiella citrinella (Flaviporus citrinellus).</title>
        <authorList>
            <person name="Buettner E."/>
            <person name="Kellner H."/>
        </authorList>
    </citation>
    <scope>NUCLEOTIDE SEQUENCE [LARGE SCALE GENOMIC DNA]</scope>
    <source>
        <strain evidence="2 3">DSM 108506</strain>
    </source>
</reference>
<evidence type="ECO:0000313" key="3">
    <source>
        <dbReference type="Proteomes" id="UP000308730"/>
    </source>
</evidence>
<comment type="caution">
    <text evidence="2">The sequence shown here is derived from an EMBL/GenBank/DDBJ whole genome shotgun (WGS) entry which is preliminary data.</text>
</comment>
<feature type="compositionally biased region" description="Basic and acidic residues" evidence="1">
    <location>
        <begin position="100"/>
        <end position="111"/>
    </location>
</feature>
<dbReference type="EMBL" id="SGPM01000024">
    <property type="protein sequence ID" value="THH32315.1"/>
    <property type="molecule type" value="Genomic_DNA"/>
</dbReference>
<feature type="region of interest" description="Disordered" evidence="1">
    <location>
        <begin position="514"/>
        <end position="560"/>
    </location>
</feature>
<evidence type="ECO:0000313" key="2">
    <source>
        <dbReference type="EMBL" id="THH32315.1"/>
    </source>
</evidence>
<protein>
    <submittedName>
        <fullName evidence="2">Uncharacterized protein</fullName>
    </submittedName>
</protein>
<feature type="compositionally biased region" description="Basic and acidic residues" evidence="1">
    <location>
        <begin position="121"/>
        <end position="135"/>
    </location>
</feature>
<gene>
    <name evidence="2" type="ORF">EUX98_g1845</name>
</gene>